<comment type="function">
    <text evidence="7">SbcCD cleaves DNA hairpin structures. These structures can inhibit DNA replication and are intermediates in certain DNA recombination reactions. The complex acts as a 3'-&gt;5' double strand exonuclease that can open hairpins. It also has a 5' single-strand endonuclease activity.</text>
</comment>
<dbReference type="InterPro" id="IPR050535">
    <property type="entry name" value="DNA_Repair-Maintenance_Comp"/>
</dbReference>
<dbReference type="GO" id="GO:0008408">
    <property type="term" value="F:3'-5' exonuclease activity"/>
    <property type="evidence" value="ECO:0007669"/>
    <property type="project" value="InterPro"/>
</dbReference>
<dbReference type="InterPro" id="IPR004593">
    <property type="entry name" value="SbcD"/>
</dbReference>
<keyword evidence="11" id="KW-1185">Reference proteome</keyword>
<dbReference type="InterPro" id="IPR041796">
    <property type="entry name" value="Mre11_N"/>
</dbReference>
<evidence type="ECO:0000259" key="8">
    <source>
        <dbReference type="Pfam" id="PF00149"/>
    </source>
</evidence>
<dbReference type="PANTHER" id="PTHR30337:SF0">
    <property type="entry name" value="NUCLEASE SBCCD SUBUNIT D"/>
    <property type="match status" value="1"/>
</dbReference>
<evidence type="ECO:0000313" key="11">
    <source>
        <dbReference type="Proteomes" id="UP001165341"/>
    </source>
</evidence>
<comment type="subunit">
    <text evidence="2 7">Heterodimer of SbcC and SbcD.</text>
</comment>
<dbReference type="SUPFAM" id="SSF56300">
    <property type="entry name" value="Metallo-dependent phosphatases"/>
    <property type="match status" value="1"/>
</dbReference>
<dbReference type="Pfam" id="PF00149">
    <property type="entry name" value="Metallophos"/>
    <property type="match status" value="1"/>
</dbReference>
<dbReference type="InterPro" id="IPR029052">
    <property type="entry name" value="Metallo-depent_PP-like"/>
</dbReference>
<keyword evidence="7" id="KW-0255">Endonuclease</keyword>
<dbReference type="Gene3D" id="3.60.21.10">
    <property type="match status" value="1"/>
</dbReference>
<comment type="caution">
    <text evidence="10">The sequence shown here is derived from an EMBL/GenBank/DDBJ whole genome shotgun (WGS) entry which is preliminary data.</text>
</comment>
<protein>
    <recommendedName>
        <fullName evidence="3 7">Nuclease SbcCD subunit D</fullName>
    </recommendedName>
</protein>
<sequence length="402" mass="44321">MRILHTSDWHIGRTFHTHSTLDHLRIVLDALVDVVRDRSIDVVVVAGDVFDSAMPSADSYLLLSTALREIRQAGAQIIMTSGNHDSATRLGFQSEWAGLAGIHVITRPEQVATPVTLTDEHGPVHFYGIPFLEPALVRHLYSTETRPEQVLKTHEQVLTFVMERIRADILVRGGRSVVLAHCFAAGVAPAKEATDVERDITAGGLDLVPVSVFEGPDYVALGHIHGRARLEDRVRYSGAPLHYSFAEAGKPRGAWQVDLGPAGSGQQKQGQGSELEIEWVALPVPRRLSVLTGELEELLTADRFTEFEEDWVSAVLTDQVRPLDGMRALQKRFPHCVALEHRPAVVMDTGSESYAERINRQTDPDIVAGFLSFVRNGVGETEFERDLVAELLAAGELKEVTQ</sequence>
<evidence type="ECO:0000256" key="2">
    <source>
        <dbReference type="ARBA" id="ARBA00011322"/>
    </source>
</evidence>
<reference evidence="10" key="1">
    <citation type="submission" date="2022-03" db="EMBL/GenBank/DDBJ databases">
        <title>Cryobacterium sp. nov. strain ZS14-85, isolated from Antarctic soil.</title>
        <authorList>
            <person name="Li J."/>
            <person name="Niu G."/>
        </authorList>
    </citation>
    <scope>NUCLEOTIDE SEQUENCE</scope>
    <source>
        <strain evidence="10">ZS14-85</strain>
    </source>
</reference>
<dbReference type="CDD" id="cd00840">
    <property type="entry name" value="MPP_Mre11_N"/>
    <property type="match status" value="1"/>
</dbReference>
<feature type="domain" description="Nuclease SbcCD subunit D C-terminal" evidence="9">
    <location>
        <begin position="285"/>
        <end position="369"/>
    </location>
</feature>
<evidence type="ECO:0000256" key="1">
    <source>
        <dbReference type="ARBA" id="ARBA00010555"/>
    </source>
</evidence>
<dbReference type="Proteomes" id="UP001165341">
    <property type="component" value="Unassembled WGS sequence"/>
</dbReference>
<dbReference type="AlphaFoldDB" id="A0AA41QU22"/>
<evidence type="ECO:0000313" key="10">
    <source>
        <dbReference type="EMBL" id="MCI4656998.1"/>
    </source>
</evidence>
<keyword evidence="6 7" id="KW-0269">Exonuclease</keyword>
<dbReference type="NCBIfam" id="TIGR00619">
    <property type="entry name" value="sbcd"/>
    <property type="match status" value="1"/>
</dbReference>
<dbReference type="EMBL" id="JALGAR010000001">
    <property type="protein sequence ID" value="MCI4656998.1"/>
    <property type="molecule type" value="Genomic_DNA"/>
</dbReference>
<organism evidence="10 11">
    <name type="scientific">Cryobacterium zhongshanensis</name>
    <dbReference type="NCBI Taxonomy" id="2928153"/>
    <lineage>
        <taxon>Bacteria</taxon>
        <taxon>Bacillati</taxon>
        <taxon>Actinomycetota</taxon>
        <taxon>Actinomycetes</taxon>
        <taxon>Micrococcales</taxon>
        <taxon>Microbacteriaceae</taxon>
        <taxon>Cryobacterium</taxon>
    </lineage>
</organism>
<feature type="domain" description="Calcineurin-like phosphoesterase" evidence="8">
    <location>
        <begin position="1"/>
        <end position="225"/>
    </location>
</feature>
<accession>A0AA41QU22</accession>
<gene>
    <name evidence="7" type="primary">sbcD</name>
    <name evidence="10" type="ORF">MQH31_04120</name>
</gene>
<dbReference type="Pfam" id="PF12320">
    <property type="entry name" value="SbcD_C"/>
    <property type="match status" value="1"/>
</dbReference>
<evidence type="ECO:0000256" key="3">
    <source>
        <dbReference type="ARBA" id="ARBA00013365"/>
    </source>
</evidence>
<evidence type="ECO:0000256" key="4">
    <source>
        <dbReference type="ARBA" id="ARBA00022722"/>
    </source>
</evidence>
<dbReference type="PANTHER" id="PTHR30337">
    <property type="entry name" value="COMPONENT OF ATP-DEPENDENT DSDNA EXONUCLEASE"/>
    <property type="match status" value="1"/>
</dbReference>
<name>A0AA41QU22_9MICO</name>
<dbReference type="GO" id="GO:0006260">
    <property type="term" value="P:DNA replication"/>
    <property type="evidence" value="ECO:0007669"/>
    <property type="project" value="UniProtKB-KW"/>
</dbReference>
<keyword evidence="7" id="KW-0235">DNA replication</keyword>
<proteinExistence type="inferred from homology"/>
<keyword evidence="5 7" id="KW-0378">Hydrolase</keyword>
<dbReference type="GO" id="GO:0004519">
    <property type="term" value="F:endonuclease activity"/>
    <property type="evidence" value="ECO:0007669"/>
    <property type="project" value="UniProtKB-KW"/>
</dbReference>
<evidence type="ECO:0000256" key="5">
    <source>
        <dbReference type="ARBA" id="ARBA00022801"/>
    </source>
</evidence>
<evidence type="ECO:0000259" key="9">
    <source>
        <dbReference type="Pfam" id="PF12320"/>
    </source>
</evidence>
<dbReference type="RefSeq" id="WP_243011024.1">
    <property type="nucleotide sequence ID" value="NZ_JALGAR010000001.1"/>
</dbReference>
<dbReference type="InterPro" id="IPR026843">
    <property type="entry name" value="SbcD_C"/>
</dbReference>
<keyword evidence="4 7" id="KW-0540">Nuclease</keyword>
<keyword evidence="7" id="KW-0233">DNA recombination</keyword>
<comment type="similarity">
    <text evidence="1 7">Belongs to the SbcD family.</text>
</comment>
<dbReference type="InterPro" id="IPR004843">
    <property type="entry name" value="Calcineurin-like_PHP"/>
</dbReference>
<evidence type="ECO:0000256" key="7">
    <source>
        <dbReference type="RuleBase" id="RU363069"/>
    </source>
</evidence>
<dbReference type="GO" id="GO:0006310">
    <property type="term" value="P:DNA recombination"/>
    <property type="evidence" value="ECO:0007669"/>
    <property type="project" value="UniProtKB-KW"/>
</dbReference>
<evidence type="ECO:0000256" key="6">
    <source>
        <dbReference type="ARBA" id="ARBA00022839"/>
    </source>
</evidence>